<protein>
    <submittedName>
        <fullName evidence="4">Transporter substrate-binding domain-containing protein</fullName>
    </submittedName>
</protein>
<dbReference type="Pfam" id="PF00497">
    <property type="entry name" value="SBP_bac_3"/>
    <property type="match status" value="1"/>
</dbReference>
<dbReference type="Gene3D" id="3.40.190.10">
    <property type="entry name" value="Periplasmic binding protein-like II"/>
    <property type="match status" value="2"/>
</dbReference>
<reference evidence="4 5" key="1">
    <citation type="submission" date="2023-01" db="EMBL/GenBank/DDBJ databases">
        <title>Novel species of the genus Vogesella isolated from rivers.</title>
        <authorList>
            <person name="Lu H."/>
        </authorList>
    </citation>
    <scope>NUCLEOTIDE SEQUENCE [LARGE SCALE GENOMIC DNA]</scope>
    <source>
        <strain evidence="4 5">DC21W</strain>
    </source>
</reference>
<evidence type="ECO:0000313" key="4">
    <source>
        <dbReference type="EMBL" id="MDC7718774.1"/>
    </source>
</evidence>
<comment type="caution">
    <text evidence="4">The sequence shown here is derived from an EMBL/GenBank/DDBJ whole genome shotgun (WGS) entry which is preliminary data.</text>
</comment>
<gene>
    <name evidence="4" type="ORF">PQU95_16360</name>
</gene>
<dbReference type="InterPro" id="IPR001638">
    <property type="entry name" value="Solute-binding_3/MltF_N"/>
</dbReference>
<accession>A0ABT5J431</accession>
<dbReference type="PANTHER" id="PTHR35936:SF25">
    <property type="entry name" value="ABC TRANSPORTER SUBSTRATE-BINDING PROTEIN"/>
    <property type="match status" value="1"/>
</dbReference>
<dbReference type="Proteomes" id="UP001219956">
    <property type="component" value="Unassembled WGS sequence"/>
</dbReference>
<keyword evidence="5" id="KW-1185">Reference proteome</keyword>
<dbReference type="SUPFAM" id="SSF53850">
    <property type="entry name" value="Periplasmic binding protein-like II"/>
    <property type="match status" value="1"/>
</dbReference>
<feature type="chain" id="PRO_5045761076" evidence="2">
    <location>
        <begin position="23"/>
        <end position="247"/>
    </location>
</feature>
<organism evidence="4 5">
    <name type="scientific">Vogesella aquatica</name>
    <dbReference type="NCBI Taxonomy" id="2984206"/>
    <lineage>
        <taxon>Bacteria</taxon>
        <taxon>Pseudomonadati</taxon>
        <taxon>Pseudomonadota</taxon>
        <taxon>Betaproteobacteria</taxon>
        <taxon>Neisseriales</taxon>
        <taxon>Chromobacteriaceae</taxon>
        <taxon>Vogesella</taxon>
    </lineage>
</organism>
<name>A0ABT5J431_9NEIS</name>
<evidence type="ECO:0000259" key="3">
    <source>
        <dbReference type="SMART" id="SM00062"/>
    </source>
</evidence>
<dbReference type="EMBL" id="JAQQLF010000025">
    <property type="protein sequence ID" value="MDC7718774.1"/>
    <property type="molecule type" value="Genomic_DNA"/>
</dbReference>
<feature type="signal peptide" evidence="2">
    <location>
        <begin position="1"/>
        <end position="22"/>
    </location>
</feature>
<dbReference type="RefSeq" id="WP_272752997.1">
    <property type="nucleotide sequence ID" value="NZ_JAQQLF010000025.1"/>
</dbReference>
<keyword evidence="1 2" id="KW-0732">Signal</keyword>
<proteinExistence type="predicted"/>
<evidence type="ECO:0000256" key="2">
    <source>
        <dbReference type="SAM" id="SignalP"/>
    </source>
</evidence>
<evidence type="ECO:0000313" key="5">
    <source>
        <dbReference type="Proteomes" id="UP001219956"/>
    </source>
</evidence>
<evidence type="ECO:0000256" key="1">
    <source>
        <dbReference type="ARBA" id="ARBA00022729"/>
    </source>
</evidence>
<dbReference type="SMART" id="SM00062">
    <property type="entry name" value="PBPb"/>
    <property type="match status" value="1"/>
</dbReference>
<feature type="domain" description="Solute-binding protein family 3/N-terminal" evidence="3">
    <location>
        <begin position="25"/>
        <end position="247"/>
    </location>
</feature>
<sequence>MNRRLAAWLVLFTTLLCAHAHAGRVVNLASTDYPPYFSPQLPGDGVVAAITRAALAKHGHTLKLHYRPWARLIAEVKAGQFDGVMAVWYEPDRAQYLHYSLPLVNTVMGFYGRVDKPLPTQPLSALRTQVIGTVRSYKNPDVFEQAGLKQELAADDLTNLRKLAAGRLDLVLIDKVLAQHLRSHLSPQEGQAIRWQDPPLAVMPLHVGLRRELADGKQLLADFNDGLQSLRKSGQLTALIRQYQLAQ</sequence>
<dbReference type="PANTHER" id="PTHR35936">
    <property type="entry name" value="MEMBRANE-BOUND LYTIC MUREIN TRANSGLYCOSYLASE F"/>
    <property type="match status" value="1"/>
</dbReference>